<dbReference type="PROSITE" id="PS50850">
    <property type="entry name" value="MFS"/>
    <property type="match status" value="1"/>
</dbReference>
<dbReference type="SUPFAM" id="SSF103473">
    <property type="entry name" value="MFS general substrate transporter"/>
    <property type="match status" value="1"/>
</dbReference>
<keyword evidence="2 7" id="KW-0812">Transmembrane</keyword>
<evidence type="ECO:0000313" key="10">
    <source>
        <dbReference type="Proteomes" id="UP000286931"/>
    </source>
</evidence>
<organism evidence="9 10">
    <name type="scientific">Embleya hyalina</name>
    <dbReference type="NCBI Taxonomy" id="516124"/>
    <lineage>
        <taxon>Bacteria</taxon>
        <taxon>Bacillati</taxon>
        <taxon>Actinomycetota</taxon>
        <taxon>Actinomycetes</taxon>
        <taxon>Kitasatosporales</taxon>
        <taxon>Streptomycetaceae</taxon>
        <taxon>Embleya</taxon>
    </lineage>
</organism>
<dbReference type="Gene3D" id="1.20.1250.20">
    <property type="entry name" value="MFS general substrate transporter like domains"/>
    <property type="match status" value="1"/>
</dbReference>
<evidence type="ECO:0000256" key="1">
    <source>
        <dbReference type="ARBA" id="ARBA00004651"/>
    </source>
</evidence>
<comment type="caution">
    <text evidence="9">The sequence shown here is derived from an EMBL/GenBank/DDBJ whole genome shotgun (WGS) entry which is preliminary data.</text>
</comment>
<feature type="transmembrane region" description="Helical" evidence="7">
    <location>
        <begin position="462"/>
        <end position="485"/>
    </location>
</feature>
<gene>
    <name evidence="9" type="ORF">EHYA_09478</name>
</gene>
<feature type="transmembrane region" description="Helical" evidence="7">
    <location>
        <begin position="399"/>
        <end position="418"/>
    </location>
</feature>
<keyword evidence="3 7" id="KW-1133">Transmembrane helix</keyword>
<accession>A0A401Z4D0</accession>
<feature type="transmembrane region" description="Helical" evidence="7">
    <location>
        <begin position="497"/>
        <end position="518"/>
    </location>
</feature>
<dbReference type="Proteomes" id="UP000286931">
    <property type="component" value="Unassembled WGS sequence"/>
</dbReference>
<evidence type="ECO:0000256" key="4">
    <source>
        <dbReference type="ARBA" id="ARBA00023136"/>
    </source>
</evidence>
<evidence type="ECO:0000256" key="7">
    <source>
        <dbReference type="SAM" id="Phobius"/>
    </source>
</evidence>
<dbReference type="Gene3D" id="1.20.1720.10">
    <property type="entry name" value="Multidrug resistance protein D"/>
    <property type="match status" value="1"/>
</dbReference>
<feature type="transmembrane region" description="Helical" evidence="7">
    <location>
        <begin position="133"/>
        <end position="152"/>
    </location>
</feature>
<dbReference type="EMBL" id="BIFH01000052">
    <property type="protein sequence ID" value="GCE01709.1"/>
    <property type="molecule type" value="Genomic_DNA"/>
</dbReference>
<evidence type="ECO:0000256" key="6">
    <source>
        <dbReference type="SAM" id="MobiDB-lite"/>
    </source>
</evidence>
<feature type="transmembrane region" description="Helical" evidence="7">
    <location>
        <begin position="330"/>
        <end position="357"/>
    </location>
</feature>
<dbReference type="PANTHER" id="PTHR42718">
    <property type="entry name" value="MAJOR FACILITATOR SUPERFAMILY MULTIDRUG TRANSPORTER MFSC"/>
    <property type="match status" value="1"/>
</dbReference>
<dbReference type="Pfam" id="PF07690">
    <property type="entry name" value="MFS_1"/>
    <property type="match status" value="1"/>
</dbReference>
<evidence type="ECO:0000259" key="8">
    <source>
        <dbReference type="PROSITE" id="PS50850"/>
    </source>
</evidence>
<feature type="transmembrane region" description="Helical" evidence="7">
    <location>
        <begin position="226"/>
        <end position="245"/>
    </location>
</feature>
<evidence type="ECO:0000256" key="5">
    <source>
        <dbReference type="ARBA" id="ARBA00023251"/>
    </source>
</evidence>
<keyword evidence="5" id="KW-0046">Antibiotic resistance</keyword>
<proteinExistence type="predicted"/>
<dbReference type="AlphaFoldDB" id="A0A401Z4D0"/>
<dbReference type="CDD" id="cd17321">
    <property type="entry name" value="MFS_MMR_MDR_like"/>
    <property type="match status" value="1"/>
</dbReference>
<feature type="domain" description="Major facilitator superfamily (MFS) profile" evidence="8">
    <location>
        <begin position="67"/>
        <end position="524"/>
    </location>
</feature>
<feature type="transmembrane region" description="Helical" evidence="7">
    <location>
        <begin position="266"/>
        <end position="284"/>
    </location>
</feature>
<evidence type="ECO:0000256" key="2">
    <source>
        <dbReference type="ARBA" id="ARBA00022692"/>
    </source>
</evidence>
<keyword evidence="4 7" id="KW-0472">Membrane</keyword>
<dbReference type="InterPro" id="IPR011701">
    <property type="entry name" value="MFS"/>
</dbReference>
<reference evidence="9 10" key="1">
    <citation type="submission" date="2018-12" db="EMBL/GenBank/DDBJ databases">
        <title>Draft genome sequence of Embleya hyalina NBRC 13850T.</title>
        <authorList>
            <person name="Komaki H."/>
            <person name="Hosoyama A."/>
            <person name="Kimura A."/>
            <person name="Ichikawa N."/>
            <person name="Tamura T."/>
        </authorList>
    </citation>
    <scope>NUCLEOTIDE SEQUENCE [LARGE SCALE GENOMIC DNA]</scope>
    <source>
        <strain evidence="9 10">NBRC 13850</strain>
    </source>
</reference>
<dbReference type="GO" id="GO:0022857">
    <property type="term" value="F:transmembrane transporter activity"/>
    <property type="evidence" value="ECO:0007669"/>
    <property type="project" value="InterPro"/>
</dbReference>
<feature type="transmembrane region" description="Helical" evidence="7">
    <location>
        <begin position="100"/>
        <end position="121"/>
    </location>
</feature>
<feature type="transmembrane region" description="Helical" evidence="7">
    <location>
        <begin position="424"/>
        <end position="450"/>
    </location>
</feature>
<dbReference type="RefSeq" id="WP_246127329.1">
    <property type="nucleotide sequence ID" value="NZ_BIFH01000052.1"/>
</dbReference>
<comment type="subcellular location">
    <subcellularLocation>
        <location evidence="1">Cell membrane</location>
        <topology evidence="1">Multi-pass membrane protein</topology>
    </subcellularLocation>
</comment>
<dbReference type="InterPro" id="IPR036259">
    <property type="entry name" value="MFS_trans_sf"/>
</dbReference>
<feature type="transmembrane region" description="Helical" evidence="7">
    <location>
        <begin position="369"/>
        <end position="387"/>
    </location>
</feature>
<keyword evidence="10" id="KW-1185">Reference proteome</keyword>
<dbReference type="GO" id="GO:0046677">
    <property type="term" value="P:response to antibiotic"/>
    <property type="evidence" value="ECO:0007669"/>
    <property type="project" value="UniProtKB-KW"/>
</dbReference>
<evidence type="ECO:0000313" key="9">
    <source>
        <dbReference type="EMBL" id="GCE01709.1"/>
    </source>
</evidence>
<dbReference type="GO" id="GO:0005886">
    <property type="term" value="C:plasma membrane"/>
    <property type="evidence" value="ECO:0007669"/>
    <property type="project" value="UniProtKB-SubCell"/>
</dbReference>
<dbReference type="PANTHER" id="PTHR42718:SF39">
    <property type="entry name" value="ACTINORHODIN TRANSPORTER-RELATED"/>
    <property type="match status" value="1"/>
</dbReference>
<name>A0A401Z4D0_9ACTN</name>
<feature type="transmembrane region" description="Helical" evidence="7">
    <location>
        <begin position="191"/>
        <end position="214"/>
    </location>
</feature>
<feature type="transmembrane region" description="Helical" evidence="7">
    <location>
        <begin position="61"/>
        <end position="80"/>
    </location>
</feature>
<feature type="transmembrane region" description="Helical" evidence="7">
    <location>
        <begin position="158"/>
        <end position="179"/>
    </location>
</feature>
<dbReference type="InterPro" id="IPR020846">
    <property type="entry name" value="MFS_dom"/>
</dbReference>
<protein>
    <submittedName>
        <fullName evidence="9">MFS transporter</fullName>
    </submittedName>
</protein>
<feature type="transmembrane region" description="Helical" evidence="7">
    <location>
        <begin position="290"/>
        <end position="309"/>
    </location>
</feature>
<evidence type="ECO:0000256" key="3">
    <source>
        <dbReference type="ARBA" id="ARBA00022989"/>
    </source>
</evidence>
<sequence>MNDTDVKSGGGARHGDGERVTTPAAGVVGSTAPDGGGSRVSTARERRRAAKGRREEGNRGGGAGTLLLVVLVAGQFMAVLDSSIVNVAAPVMRSDLHTSGAGLQWVIAGYTIVYAMLLITGSRVGAILGYGRAYLAGLGLFTVASLACGLAGSTGELVAFRCLQGAGAALLVPQVLTLIQRRFEGRRRTAAMGLYQTAIAGGAVVGQIVGGVLVDADLWGTSWRPVFLVNVPLGVLLLAVGWRALGGDRPGPDEHTGWGRLDVPGVLVLAPAMLALVVPLVMGHEQGWPVWGWLVLAAGLAGMGTFALVERRVSARGGSPLVPGAVLRSPGLLSGGIMLLVGVASYNGFLFTLALHLQSGLGDSPLRAGLTYVPCAIGFAVSGLWWGRLPERIRAHLGYLGFALVSVSYVGMAASVHGGRDGGVALAVGLAGMGLGQGAVLGPLMASALGRVRPEHAGDASGVLVTLMQFGGVVGVATFGTMFLSTTGAGAHASAHAAVLTFVVLAVVNLGVALWVGLGMVRRRAGRLA</sequence>
<dbReference type="PRINTS" id="PR01036">
    <property type="entry name" value="TCRTETB"/>
</dbReference>
<feature type="region of interest" description="Disordered" evidence="6">
    <location>
        <begin position="1"/>
        <end position="59"/>
    </location>
</feature>